<evidence type="ECO:0000313" key="2">
    <source>
        <dbReference type="EMBL" id="MBD7961310.1"/>
    </source>
</evidence>
<evidence type="ECO:0000313" key="3">
    <source>
        <dbReference type="Proteomes" id="UP000634919"/>
    </source>
</evidence>
<accession>A0ABR8SCV9</accession>
<keyword evidence="3" id="KW-1185">Reference proteome</keyword>
<organism evidence="2 3">
    <name type="scientific">Comamonas avium</name>
    <dbReference type="NCBI Taxonomy" id="2762231"/>
    <lineage>
        <taxon>Bacteria</taxon>
        <taxon>Pseudomonadati</taxon>
        <taxon>Pseudomonadota</taxon>
        <taxon>Betaproteobacteria</taxon>
        <taxon>Burkholderiales</taxon>
        <taxon>Comamonadaceae</taxon>
        <taxon>Comamonas</taxon>
    </lineage>
</organism>
<evidence type="ECO:0000256" key="1">
    <source>
        <dbReference type="ARBA" id="ARBA00007189"/>
    </source>
</evidence>
<sequence length="232" mass="25342">MHTTTHDIDLEQLIAEHHTLLCQYARVQEHCSDLLLRQAAEIAHLQAQLMRQRGHAIVSQSALAWAREDRAELQASILDLPRRTSLLQEVKNLTAQVQSLMQERLRWKWGDAAQHAVVMHSTGTAVTSTATSAVQAHGLTGPAVLEQAADDIAQLEASLIAADLVICQTGCLSHGAYWRVQDHCKRTGKACVVVEQPEAVRIVRIHQPESASVPVQPQEVAVSATQTTGAPT</sequence>
<reference evidence="2 3" key="1">
    <citation type="submission" date="2020-08" db="EMBL/GenBank/DDBJ databases">
        <title>A Genomic Blueprint of the Chicken Gut Microbiome.</title>
        <authorList>
            <person name="Gilroy R."/>
            <person name="Ravi A."/>
            <person name="Getino M."/>
            <person name="Pursley I."/>
            <person name="Horton D.L."/>
            <person name="Alikhan N.-F."/>
            <person name="Baker D."/>
            <person name="Gharbi K."/>
            <person name="Hall N."/>
            <person name="Watson M."/>
            <person name="Adriaenssens E.M."/>
            <person name="Foster-Nyarko E."/>
            <person name="Jarju S."/>
            <person name="Secka A."/>
            <person name="Antonio M."/>
            <person name="Oren A."/>
            <person name="Chaudhuri R."/>
            <person name="La Ragione R.M."/>
            <person name="Hildebrand F."/>
            <person name="Pallen M.J."/>
        </authorList>
    </citation>
    <scope>NUCLEOTIDE SEQUENCE [LARGE SCALE GENOMIC DNA]</scope>
    <source>
        <strain evidence="2 3">Sa2CVA6</strain>
    </source>
</reference>
<dbReference type="InterPro" id="IPR016772">
    <property type="entry name" value="UCP020408"/>
</dbReference>
<dbReference type="EMBL" id="JACSQK010000006">
    <property type="protein sequence ID" value="MBD7961310.1"/>
    <property type="molecule type" value="Genomic_DNA"/>
</dbReference>
<gene>
    <name evidence="2" type="ORF">H9646_12535</name>
</gene>
<dbReference type="Proteomes" id="UP000634919">
    <property type="component" value="Unassembled WGS sequence"/>
</dbReference>
<comment type="caution">
    <text evidence="2">The sequence shown here is derived from an EMBL/GenBank/DDBJ whole genome shotgun (WGS) entry which is preliminary data.</text>
</comment>
<dbReference type="RefSeq" id="WP_191723724.1">
    <property type="nucleotide sequence ID" value="NZ_JACSQK010000006.1"/>
</dbReference>
<protein>
    <submittedName>
        <fullName evidence="2">DUF2325 domain-containing protein</fullName>
    </submittedName>
</protein>
<comment type="similarity">
    <text evidence="1">Belongs to the UPF0751 family.</text>
</comment>
<name>A0ABR8SCV9_9BURK</name>
<proteinExistence type="inferred from homology"/>
<dbReference type="Pfam" id="PF10087">
    <property type="entry name" value="DUF2325"/>
    <property type="match status" value="1"/>
</dbReference>